<comment type="catalytic activity">
    <reaction evidence="12">
        <text>2 a Fe(II)-siderophore + NADP(+) + H(+) = 2 a Fe(III)-siderophore + NADPH</text>
        <dbReference type="Rhea" id="RHEA:28795"/>
        <dbReference type="Rhea" id="RHEA-COMP:11342"/>
        <dbReference type="Rhea" id="RHEA-COMP:11344"/>
        <dbReference type="ChEBI" id="CHEBI:15378"/>
        <dbReference type="ChEBI" id="CHEBI:29033"/>
        <dbReference type="ChEBI" id="CHEBI:29034"/>
        <dbReference type="ChEBI" id="CHEBI:57783"/>
        <dbReference type="ChEBI" id="CHEBI:58349"/>
        <dbReference type="EC" id="1.16.1.9"/>
    </reaction>
</comment>
<dbReference type="CDD" id="cd06186">
    <property type="entry name" value="NOX_Duox_like_FAD_NADP"/>
    <property type="match status" value="1"/>
</dbReference>
<reference evidence="15" key="1">
    <citation type="submission" date="2022-11" db="EMBL/GenBank/DDBJ databases">
        <authorList>
            <person name="Petersen C."/>
        </authorList>
    </citation>
    <scope>NUCLEOTIDE SEQUENCE</scope>
    <source>
        <strain evidence="15">IBT 26290</strain>
    </source>
</reference>
<dbReference type="InterPro" id="IPR013130">
    <property type="entry name" value="Fe3_Rdtase_TM_dom"/>
</dbReference>
<evidence type="ECO:0000313" key="15">
    <source>
        <dbReference type="EMBL" id="KAJ5175662.1"/>
    </source>
</evidence>
<dbReference type="SFLD" id="SFLDS00052">
    <property type="entry name" value="Ferric_Reductase_Domain"/>
    <property type="match status" value="1"/>
</dbReference>
<dbReference type="Pfam" id="PF08030">
    <property type="entry name" value="NAD_binding_6"/>
    <property type="match status" value="1"/>
</dbReference>
<dbReference type="Proteomes" id="UP001149163">
    <property type="component" value="Unassembled WGS sequence"/>
</dbReference>
<dbReference type="GO" id="GO:0015677">
    <property type="term" value="P:copper ion import"/>
    <property type="evidence" value="ECO:0007669"/>
    <property type="project" value="TreeGrafter"/>
</dbReference>
<keyword evidence="10" id="KW-0406">Ion transport</keyword>
<dbReference type="GO" id="GO:0005886">
    <property type="term" value="C:plasma membrane"/>
    <property type="evidence" value="ECO:0007669"/>
    <property type="project" value="UniProtKB-SubCell"/>
</dbReference>
<dbReference type="GO" id="GO:0052851">
    <property type="term" value="F:ferric-chelate reductase (NADPH) activity"/>
    <property type="evidence" value="ECO:0007669"/>
    <property type="project" value="UniProtKB-EC"/>
</dbReference>
<comment type="similarity">
    <text evidence="2">Belongs to the ferric reductase (FRE) family.</text>
</comment>
<evidence type="ECO:0000313" key="16">
    <source>
        <dbReference type="Proteomes" id="UP001149163"/>
    </source>
</evidence>
<evidence type="ECO:0000256" key="7">
    <source>
        <dbReference type="ARBA" id="ARBA00022982"/>
    </source>
</evidence>
<evidence type="ECO:0000256" key="11">
    <source>
        <dbReference type="ARBA" id="ARBA00023136"/>
    </source>
</evidence>
<feature type="transmembrane region" description="Helical" evidence="13">
    <location>
        <begin position="190"/>
        <end position="213"/>
    </location>
</feature>
<keyword evidence="6 13" id="KW-0812">Transmembrane</keyword>
<gene>
    <name evidence="15" type="ORF">N7482_001539</name>
</gene>
<evidence type="ECO:0000256" key="10">
    <source>
        <dbReference type="ARBA" id="ARBA00023065"/>
    </source>
</evidence>
<keyword evidence="9" id="KW-0560">Oxidoreductase</keyword>
<dbReference type="InterPro" id="IPR051410">
    <property type="entry name" value="Ferric/Cupric_Reductase"/>
</dbReference>
<comment type="caution">
    <text evidence="15">The sequence shown here is derived from an EMBL/GenBank/DDBJ whole genome shotgun (WGS) entry which is preliminary data.</text>
</comment>
<dbReference type="PANTHER" id="PTHR32361:SF23">
    <property type="entry name" value="FERRIC-CHELATE REDUCTASE"/>
    <property type="match status" value="1"/>
</dbReference>
<proteinExistence type="inferred from homology"/>
<evidence type="ECO:0000256" key="1">
    <source>
        <dbReference type="ARBA" id="ARBA00004651"/>
    </source>
</evidence>
<keyword evidence="7" id="KW-0249">Electron transport</keyword>
<dbReference type="InterPro" id="IPR039261">
    <property type="entry name" value="FNR_nucleotide-bd"/>
</dbReference>
<dbReference type="EMBL" id="JAPQKN010000001">
    <property type="protein sequence ID" value="KAJ5175662.1"/>
    <property type="molecule type" value="Genomic_DNA"/>
</dbReference>
<comment type="subcellular location">
    <subcellularLocation>
        <location evidence="1">Cell membrane</location>
        <topology evidence="1">Multi-pass membrane protein</topology>
    </subcellularLocation>
</comment>
<dbReference type="Pfam" id="PF08022">
    <property type="entry name" value="FAD_binding_8"/>
    <property type="match status" value="1"/>
</dbReference>
<dbReference type="GO" id="GO:0006879">
    <property type="term" value="P:intracellular iron ion homeostasis"/>
    <property type="evidence" value="ECO:0007669"/>
    <property type="project" value="TreeGrafter"/>
</dbReference>
<dbReference type="InterPro" id="IPR013121">
    <property type="entry name" value="Fe_red_NAD-bd_6"/>
</dbReference>
<evidence type="ECO:0000256" key="9">
    <source>
        <dbReference type="ARBA" id="ARBA00023002"/>
    </source>
</evidence>
<feature type="transmembrane region" description="Helical" evidence="13">
    <location>
        <begin position="149"/>
        <end position="169"/>
    </location>
</feature>
<evidence type="ECO:0000256" key="13">
    <source>
        <dbReference type="SAM" id="Phobius"/>
    </source>
</evidence>
<dbReference type="PANTHER" id="PTHR32361">
    <property type="entry name" value="FERRIC/CUPRIC REDUCTASE TRANSMEMBRANE COMPONENT"/>
    <property type="match status" value="1"/>
</dbReference>
<evidence type="ECO:0000256" key="3">
    <source>
        <dbReference type="ARBA" id="ARBA00012668"/>
    </source>
</evidence>
<dbReference type="InterPro" id="IPR013112">
    <property type="entry name" value="FAD-bd_8"/>
</dbReference>
<dbReference type="GeneID" id="81422840"/>
<dbReference type="InterPro" id="IPR017927">
    <property type="entry name" value="FAD-bd_FR_type"/>
</dbReference>
<evidence type="ECO:0000259" key="14">
    <source>
        <dbReference type="PROSITE" id="PS51384"/>
    </source>
</evidence>
<dbReference type="SUPFAM" id="SSF63380">
    <property type="entry name" value="Riboflavin synthase domain-like"/>
    <property type="match status" value="1"/>
</dbReference>
<dbReference type="Pfam" id="PF01794">
    <property type="entry name" value="Ferric_reduct"/>
    <property type="match status" value="1"/>
</dbReference>
<evidence type="ECO:0000256" key="2">
    <source>
        <dbReference type="ARBA" id="ARBA00006278"/>
    </source>
</evidence>
<keyword evidence="11 13" id="KW-0472">Membrane</keyword>
<organism evidence="15 16">
    <name type="scientific">Penicillium canariense</name>
    <dbReference type="NCBI Taxonomy" id="189055"/>
    <lineage>
        <taxon>Eukaryota</taxon>
        <taxon>Fungi</taxon>
        <taxon>Dikarya</taxon>
        <taxon>Ascomycota</taxon>
        <taxon>Pezizomycotina</taxon>
        <taxon>Eurotiomycetes</taxon>
        <taxon>Eurotiomycetidae</taxon>
        <taxon>Eurotiales</taxon>
        <taxon>Aspergillaceae</taxon>
        <taxon>Penicillium</taxon>
    </lineage>
</organism>
<feature type="transmembrane region" description="Helical" evidence="13">
    <location>
        <begin position="255"/>
        <end position="273"/>
    </location>
</feature>
<accession>A0A9W9IFY7</accession>
<keyword evidence="5" id="KW-1003">Cell membrane</keyword>
<dbReference type="EC" id="1.16.1.9" evidence="3"/>
<feature type="domain" description="FAD-binding FR-type" evidence="14">
    <location>
        <begin position="302"/>
        <end position="410"/>
    </location>
</feature>
<feature type="transmembrane region" description="Helical" evidence="13">
    <location>
        <begin position="225"/>
        <end position="248"/>
    </location>
</feature>
<keyword evidence="16" id="KW-1185">Reference proteome</keyword>
<keyword evidence="4" id="KW-0813">Transport</keyword>
<feature type="transmembrane region" description="Helical" evidence="13">
    <location>
        <begin position="110"/>
        <end position="129"/>
    </location>
</feature>
<dbReference type="RefSeq" id="XP_056547270.1">
    <property type="nucleotide sequence ID" value="XM_056683664.1"/>
</dbReference>
<evidence type="ECO:0000256" key="6">
    <source>
        <dbReference type="ARBA" id="ARBA00022692"/>
    </source>
</evidence>
<dbReference type="SUPFAM" id="SSF52343">
    <property type="entry name" value="Ferredoxin reductase-like, C-terminal NADP-linked domain"/>
    <property type="match status" value="1"/>
</dbReference>
<dbReference type="SFLD" id="SFLDG01168">
    <property type="entry name" value="Ferric_reductase_subgroup_(FRE"/>
    <property type="match status" value="1"/>
</dbReference>
<dbReference type="Gene3D" id="3.40.50.80">
    <property type="entry name" value="Nucleotide-binding domain of ferredoxin-NADP reductase (FNR) module"/>
    <property type="match status" value="1"/>
</dbReference>
<protein>
    <recommendedName>
        <fullName evidence="3">ferric-chelate reductase (NADPH)</fullName>
        <ecNumber evidence="3">1.16.1.9</ecNumber>
    </recommendedName>
</protein>
<dbReference type="GO" id="GO:0006826">
    <property type="term" value="P:iron ion transport"/>
    <property type="evidence" value="ECO:0007669"/>
    <property type="project" value="TreeGrafter"/>
</dbReference>
<evidence type="ECO:0000256" key="5">
    <source>
        <dbReference type="ARBA" id="ARBA00022475"/>
    </source>
</evidence>
<name>A0A9W9IFY7_9EURO</name>
<keyword evidence="8 13" id="KW-1133">Transmembrane helix</keyword>
<dbReference type="PROSITE" id="PS51384">
    <property type="entry name" value="FAD_FR"/>
    <property type="match status" value="1"/>
</dbReference>
<evidence type="ECO:0000256" key="12">
    <source>
        <dbReference type="ARBA" id="ARBA00048483"/>
    </source>
</evidence>
<dbReference type="OrthoDB" id="17725at2759"/>
<evidence type="ECO:0000256" key="4">
    <source>
        <dbReference type="ARBA" id="ARBA00022448"/>
    </source>
</evidence>
<sequence>MDMGMSMLPWLDQPVMLHSNRNPGACAMTAEQCAYKNSYWVFWYQADHRYALPTVAFFLVAIILFTLGHILAGIFAPRMKQASPLSRVLAAFRFLSYKGWRLGGWNTQSLGVFLLGAAGVVFFLAMTLGPRPYYWPNTKEINYGNSPPLATRAGFMALACMPFLILLSAKANPITALTGISHEKLNVWHNWVAWAMFVLALVHTFPFIVYHVWKGDIVEQWSTGGVWVTGVVAIIAQAWLTFMSVPWIRNRYYEFFKATHLFMALVFVIFFFFHCDFRMSSWDYFIATGVLYSLCWLYAQCKTYFEHGIRHKARLVPESEHTLRITIDTRMEWGPGQHVFLRFLTCGVHALTAHPFTICSVPRRDCKNQLVFYVKSRGGLTGRLMALARKNPDIQIPVLIDGPYGGIPAGRVGDFDRNLAIGGGVGAGITLSLIEDFVRYSSVQENKEMKVIVATRDPDMRAWYTQALEDIATRQALEKPVAGLAIHIHETFTEGGEQELSAENIKVQGNTQSIDSKESSPSSTSATEIFNLQVIAGRPDLPAAVHHMADREGVSVGVVVCGPSSMLYDVREAASAVQNSIISTKPGIARELWLHSEKFS</sequence>
<evidence type="ECO:0000256" key="8">
    <source>
        <dbReference type="ARBA" id="ARBA00022989"/>
    </source>
</evidence>
<feature type="transmembrane region" description="Helical" evidence="13">
    <location>
        <begin position="50"/>
        <end position="76"/>
    </location>
</feature>
<reference evidence="15" key="2">
    <citation type="journal article" date="2023" name="IMA Fungus">
        <title>Comparative genomic study of the Penicillium genus elucidates a diverse pangenome and 15 lateral gene transfer events.</title>
        <authorList>
            <person name="Petersen C."/>
            <person name="Sorensen T."/>
            <person name="Nielsen M.R."/>
            <person name="Sondergaard T.E."/>
            <person name="Sorensen J.L."/>
            <person name="Fitzpatrick D.A."/>
            <person name="Frisvad J.C."/>
            <person name="Nielsen K.L."/>
        </authorList>
    </citation>
    <scope>NUCLEOTIDE SEQUENCE</scope>
    <source>
        <strain evidence="15">IBT 26290</strain>
    </source>
</reference>
<dbReference type="AlphaFoldDB" id="A0A9W9IFY7"/>
<dbReference type="InterPro" id="IPR017938">
    <property type="entry name" value="Riboflavin_synthase-like_b-brl"/>
</dbReference>